<dbReference type="Proteomes" id="UP000531216">
    <property type="component" value="Unassembled WGS sequence"/>
</dbReference>
<dbReference type="AlphaFoldDB" id="A0A7W6FWH1"/>
<name>A0A7W6FWH1_9HYPH</name>
<keyword evidence="2" id="KW-1185">Reference proteome</keyword>
<protein>
    <submittedName>
        <fullName evidence="1">Uncharacterized protein</fullName>
    </submittedName>
</protein>
<accession>A0A7W6FWH1</accession>
<dbReference type="RefSeq" id="WP_090966206.1">
    <property type="nucleotide sequence ID" value="NZ_FOOA01000025.1"/>
</dbReference>
<dbReference type="OrthoDB" id="10001233at2"/>
<dbReference type="EMBL" id="JACIDO010000013">
    <property type="protein sequence ID" value="MBB3937905.1"/>
    <property type="molecule type" value="Genomic_DNA"/>
</dbReference>
<sequence>MTEGQHIIARAKAFAAHHAALAIPSKVERPVADGPSPVARRIADDMLDIAGTSACVVEEDLLLRGWNREDLRVHGAEAREIANAVAERSAQ</sequence>
<evidence type="ECO:0000313" key="2">
    <source>
        <dbReference type="Proteomes" id="UP000531216"/>
    </source>
</evidence>
<gene>
    <name evidence="1" type="ORF">GGR05_004074</name>
</gene>
<evidence type="ECO:0000313" key="1">
    <source>
        <dbReference type="EMBL" id="MBB3937905.1"/>
    </source>
</evidence>
<comment type="caution">
    <text evidence="1">The sequence shown here is derived from an EMBL/GenBank/DDBJ whole genome shotgun (WGS) entry which is preliminary data.</text>
</comment>
<reference evidence="1 2" key="1">
    <citation type="submission" date="2020-08" db="EMBL/GenBank/DDBJ databases">
        <title>Genomic Encyclopedia of Type Strains, Phase IV (KMG-IV): sequencing the most valuable type-strain genomes for metagenomic binning, comparative biology and taxonomic classification.</title>
        <authorList>
            <person name="Goeker M."/>
        </authorList>
    </citation>
    <scope>NUCLEOTIDE SEQUENCE [LARGE SCALE GENOMIC DNA]</scope>
    <source>
        <strain evidence="1 2">DSM 25024</strain>
    </source>
</reference>
<proteinExistence type="predicted"/>
<organism evidence="1 2">
    <name type="scientific">Aureimonas phyllosphaerae</name>
    <dbReference type="NCBI Taxonomy" id="1166078"/>
    <lineage>
        <taxon>Bacteria</taxon>
        <taxon>Pseudomonadati</taxon>
        <taxon>Pseudomonadota</taxon>
        <taxon>Alphaproteobacteria</taxon>
        <taxon>Hyphomicrobiales</taxon>
        <taxon>Aurantimonadaceae</taxon>
        <taxon>Aureimonas</taxon>
    </lineage>
</organism>